<dbReference type="Pfam" id="PF00701">
    <property type="entry name" value="DHDPS"/>
    <property type="match status" value="1"/>
</dbReference>
<dbReference type="EMBL" id="AAWL01000005">
    <property type="protein sequence ID" value="EAX47983.1"/>
    <property type="molecule type" value="Genomic_DNA"/>
</dbReference>
<reference evidence="7 8" key="1">
    <citation type="submission" date="2007-01" db="EMBL/GenBank/DDBJ databases">
        <title>Annotation of the draft genome assembly of Thermosinus carboxydivorans Nor1.</title>
        <authorList>
            <consortium name="US DOE Joint Genome Institute (JGI-ORNL)"/>
            <person name="Larimer F."/>
            <person name="Land M."/>
            <person name="Hauser L."/>
        </authorList>
    </citation>
    <scope>NUCLEOTIDE SEQUENCE [LARGE SCALE GENOMIC DNA]</scope>
    <source>
        <strain evidence="7 8">Nor1</strain>
    </source>
</reference>
<dbReference type="RefSeq" id="WP_007288968.1">
    <property type="nucleotide sequence ID" value="NZ_AAWL01000005.1"/>
</dbReference>
<dbReference type="Proteomes" id="UP000005139">
    <property type="component" value="Unassembled WGS sequence"/>
</dbReference>
<reference evidence="7 8" key="2">
    <citation type="submission" date="2007-01" db="EMBL/GenBank/DDBJ databases">
        <title>Sequencing of the draft genome and assembly of Thermosinus carboxydivorans Nor1.</title>
        <authorList>
            <consortium name="US DOE Joint Genome Institute (JGI-PGF)"/>
            <person name="Copeland A."/>
            <person name="Lucas S."/>
            <person name="Lapidus A."/>
            <person name="Barry K."/>
            <person name="Glavina del Rio T."/>
            <person name="Dalin E."/>
            <person name="Tice H."/>
            <person name="Bruce D."/>
            <person name="Pitluck S."/>
            <person name="Richardson P."/>
        </authorList>
    </citation>
    <scope>NUCLEOTIDE SEQUENCE [LARGE SCALE GENOMIC DNA]</scope>
    <source>
        <strain evidence="7 8">Nor1</strain>
    </source>
</reference>
<dbReference type="AlphaFoldDB" id="A1HPL1"/>
<evidence type="ECO:0000256" key="3">
    <source>
        <dbReference type="ARBA" id="ARBA00023270"/>
    </source>
</evidence>
<protein>
    <submittedName>
        <fullName evidence="7">Dihydrodipicolinate synthetase</fullName>
    </submittedName>
</protein>
<evidence type="ECO:0000256" key="5">
    <source>
        <dbReference type="PIRSR" id="PIRSR001365-1"/>
    </source>
</evidence>
<dbReference type="PIRSF" id="PIRSF001365">
    <property type="entry name" value="DHDPS"/>
    <property type="match status" value="1"/>
</dbReference>
<feature type="active site" description="Schiff-base intermediate with substrate" evidence="5">
    <location>
        <position position="162"/>
    </location>
</feature>
<comment type="similarity">
    <text evidence="1 4">Belongs to the DapA family.</text>
</comment>
<dbReference type="PRINTS" id="PR00146">
    <property type="entry name" value="DHPICSNTHASE"/>
</dbReference>
<dbReference type="Gene3D" id="3.20.20.70">
    <property type="entry name" value="Aldolase class I"/>
    <property type="match status" value="1"/>
</dbReference>
<evidence type="ECO:0000256" key="4">
    <source>
        <dbReference type="PIRNR" id="PIRNR001365"/>
    </source>
</evidence>
<dbReference type="SMART" id="SM01130">
    <property type="entry name" value="DHDPS"/>
    <property type="match status" value="1"/>
</dbReference>
<name>A1HPL1_9FIRM</name>
<evidence type="ECO:0000313" key="8">
    <source>
        <dbReference type="Proteomes" id="UP000005139"/>
    </source>
</evidence>
<feature type="active site" description="Proton donor/acceptor" evidence="5">
    <location>
        <position position="134"/>
    </location>
</feature>
<dbReference type="GO" id="GO:0044281">
    <property type="term" value="P:small molecule metabolic process"/>
    <property type="evidence" value="ECO:0007669"/>
    <property type="project" value="UniProtKB-ARBA"/>
</dbReference>
<evidence type="ECO:0000256" key="1">
    <source>
        <dbReference type="ARBA" id="ARBA00007592"/>
    </source>
</evidence>
<dbReference type="InterPro" id="IPR002220">
    <property type="entry name" value="DapA-like"/>
</dbReference>
<dbReference type="PANTHER" id="PTHR12128:SF66">
    <property type="entry name" value="4-HYDROXY-2-OXOGLUTARATE ALDOLASE, MITOCHONDRIAL"/>
    <property type="match status" value="1"/>
</dbReference>
<dbReference type="InterPro" id="IPR013785">
    <property type="entry name" value="Aldolase_TIM"/>
</dbReference>
<evidence type="ECO:0000256" key="2">
    <source>
        <dbReference type="ARBA" id="ARBA00023239"/>
    </source>
</evidence>
<dbReference type="CDD" id="cd00408">
    <property type="entry name" value="DHDPS-like"/>
    <property type="match status" value="1"/>
</dbReference>
<dbReference type="OrthoDB" id="9782828at2"/>
<keyword evidence="3" id="KW-0704">Schiff base</keyword>
<dbReference type="eggNOG" id="COG0329">
    <property type="taxonomic scope" value="Bacteria"/>
</dbReference>
<comment type="caution">
    <text evidence="7">The sequence shown here is derived from an EMBL/GenBank/DDBJ whole genome shotgun (WGS) entry which is preliminary data.</text>
</comment>
<sequence length="295" mass="31232">MELKGVYPAMVTALNPDETVDKEGMRRVVRYCLDAGVHGVVVLGSTGEFPAMTETMRQEAIEVTLDEVRGQVPVLIGCGDTSTQKTITQVRAAARTKADAVLVALPYYYPLDQAGVYRHYSLVADASELPVVVYNFPQMTKISIAPDTLAKLASHPNIIGVKDSAGDFVNMQRYIEVTAGSDFAVMSGNPALGLAAYMHGAKGGIYAGCSLVPKLCADVYKAFASGDLAEALRLQKIASLIPLMGGFGANAAVIKFGLSRLGICGPTVSAPLGLAGGPEIHDKILAWMRRLGLEV</sequence>
<dbReference type="InterPro" id="IPR020625">
    <property type="entry name" value="Schiff_base-form_aldolases_AS"/>
</dbReference>
<evidence type="ECO:0000313" key="7">
    <source>
        <dbReference type="EMBL" id="EAX47983.1"/>
    </source>
</evidence>
<keyword evidence="2 4" id="KW-0456">Lyase</keyword>
<dbReference type="PANTHER" id="PTHR12128">
    <property type="entry name" value="DIHYDRODIPICOLINATE SYNTHASE"/>
    <property type="match status" value="1"/>
</dbReference>
<accession>A1HPL1</accession>
<dbReference type="GO" id="GO:0008840">
    <property type="term" value="F:4-hydroxy-tetrahydrodipicolinate synthase activity"/>
    <property type="evidence" value="ECO:0007669"/>
    <property type="project" value="TreeGrafter"/>
</dbReference>
<keyword evidence="8" id="KW-1185">Reference proteome</keyword>
<dbReference type="SUPFAM" id="SSF51569">
    <property type="entry name" value="Aldolase"/>
    <property type="match status" value="1"/>
</dbReference>
<feature type="binding site" evidence="6">
    <location>
        <position position="205"/>
    </location>
    <ligand>
        <name>pyruvate</name>
        <dbReference type="ChEBI" id="CHEBI:15361"/>
    </ligand>
</feature>
<evidence type="ECO:0000256" key="6">
    <source>
        <dbReference type="PIRSR" id="PIRSR001365-2"/>
    </source>
</evidence>
<proteinExistence type="inferred from homology"/>
<dbReference type="PROSITE" id="PS00666">
    <property type="entry name" value="DHDPS_2"/>
    <property type="match status" value="1"/>
</dbReference>
<organism evidence="7 8">
    <name type="scientific">Thermosinus carboxydivorans Nor1</name>
    <dbReference type="NCBI Taxonomy" id="401526"/>
    <lineage>
        <taxon>Bacteria</taxon>
        <taxon>Bacillati</taxon>
        <taxon>Bacillota</taxon>
        <taxon>Negativicutes</taxon>
        <taxon>Selenomonadales</taxon>
        <taxon>Sporomusaceae</taxon>
        <taxon>Thermosinus</taxon>
    </lineage>
</organism>
<feature type="binding site" evidence="6">
    <location>
        <position position="46"/>
    </location>
    <ligand>
        <name>pyruvate</name>
        <dbReference type="ChEBI" id="CHEBI:15361"/>
    </ligand>
</feature>
<gene>
    <name evidence="7" type="ORF">TcarDRAFT_1861</name>
</gene>